<feature type="domain" description="Aminotransferase class I/classII large" evidence="13">
    <location>
        <begin position="44"/>
        <end position="389"/>
    </location>
</feature>
<evidence type="ECO:0000313" key="14">
    <source>
        <dbReference type="EMBL" id="AQS85567.1"/>
    </source>
</evidence>
<dbReference type="InterPro" id="IPR015424">
    <property type="entry name" value="PyrdxlP-dep_Trfase"/>
</dbReference>
<accession>A0A1U9KIH8</accession>
<dbReference type="GO" id="GO:0008710">
    <property type="term" value="F:8-amino-7-oxononanoate synthase activity"/>
    <property type="evidence" value="ECO:0007669"/>
    <property type="project" value="UniProtKB-EC"/>
</dbReference>
<dbReference type="PANTHER" id="PTHR13693">
    <property type="entry name" value="CLASS II AMINOTRANSFERASE/8-AMINO-7-OXONONANOATE SYNTHASE"/>
    <property type="match status" value="1"/>
</dbReference>
<dbReference type="Proteomes" id="UP000188937">
    <property type="component" value="Chromosome"/>
</dbReference>
<comment type="similarity">
    <text evidence="3">Belongs to the class-II pyridoxal-phosphate-dependent aminotransferase family. BioF subfamily.</text>
</comment>
<keyword evidence="7" id="KW-0093">Biotin biosynthesis</keyword>
<evidence type="ECO:0000256" key="2">
    <source>
        <dbReference type="ARBA" id="ARBA00004746"/>
    </source>
</evidence>
<name>A0A1U9KIH8_ACEAC</name>
<evidence type="ECO:0000256" key="1">
    <source>
        <dbReference type="ARBA" id="ARBA00001933"/>
    </source>
</evidence>
<keyword evidence="6" id="KW-0808">Transferase</keyword>
<proteinExistence type="inferred from homology"/>
<comment type="catalytic activity">
    <reaction evidence="11">
        <text>6-carboxyhexanoyl-[ACP] + L-alanine + H(+) = (8S)-8-amino-7-oxononanoate + holo-[ACP] + CO2</text>
        <dbReference type="Rhea" id="RHEA:42288"/>
        <dbReference type="Rhea" id="RHEA-COMP:9685"/>
        <dbReference type="Rhea" id="RHEA-COMP:9955"/>
        <dbReference type="ChEBI" id="CHEBI:15378"/>
        <dbReference type="ChEBI" id="CHEBI:16526"/>
        <dbReference type="ChEBI" id="CHEBI:57972"/>
        <dbReference type="ChEBI" id="CHEBI:64479"/>
        <dbReference type="ChEBI" id="CHEBI:78846"/>
        <dbReference type="ChEBI" id="CHEBI:149468"/>
        <dbReference type="EC" id="2.3.1.47"/>
    </reaction>
</comment>
<dbReference type="Gene3D" id="3.40.640.10">
    <property type="entry name" value="Type I PLP-dependent aspartate aminotransferase-like (Major domain)"/>
    <property type="match status" value="1"/>
</dbReference>
<gene>
    <name evidence="14" type="ORF">A0U92_13180</name>
</gene>
<dbReference type="GO" id="GO:0009102">
    <property type="term" value="P:biotin biosynthetic process"/>
    <property type="evidence" value="ECO:0007669"/>
    <property type="project" value="UniProtKB-KW"/>
</dbReference>
<keyword evidence="8 12" id="KW-0663">Pyridoxal phosphate</keyword>
<evidence type="ECO:0000256" key="4">
    <source>
        <dbReference type="ARBA" id="ARBA00011738"/>
    </source>
</evidence>
<evidence type="ECO:0000313" key="15">
    <source>
        <dbReference type="Proteomes" id="UP000188937"/>
    </source>
</evidence>
<dbReference type="GO" id="GO:0030170">
    <property type="term" value="F:pyridoxal phosphate binding"/>
    <property type="evidence" value="ECO:0007669"/>
    <property type="project" value="InterPro"/>
</dbReference>
<dbReference type="EMBL" id="CP014692">
    <property type="protein sequence ID" value="AQS85567.1"/>
    <property type="molecule type" value="Genomic_DNA"/>
</dbReference>
<dbReference type="RefSeq" id="WP_077813618.1">
    <property type="nucleotide sequence ID" value="NZ_CP014692.1"/>
</dbReference>
<comment type="cofactor">
    <cofactor evidence="1 12">
        <name>pyridoxal 5'-phosphate</name>
        <dbReference type="ChEBI" id="CHEBI:597326"/>
    </cofactor>
</comment>
<dbReference type="OrthoDB" id="9807157at2"/>
<dbReference type="InterPro" id="IPR004839">
    <property type="entry name" value="Aminotransferase_I/II_large"/>
</dbReference>
<dbReference type="Gene3D" id="3.90.1150.10">
    <property type="entry name" value="Aspartate Aminotransferase, domain 1"/>
    <property type="match status" value="1"/>
</dbReference>
<evidence type="ECO:0000256" key="11">
    <source>
        <dbReference type="ARBA" id="ARBA00047715"/>
    </source>
</evidence>
<dbReference type="SUPFAM" id="SSF53383">
    <property type="entry name" value="PLP-dependent transferases"/>
    <property type="match status" value="1"/>
</dbReference>
<evidence type="ECO:0000256" key="12">
    <source>
        <dbReference type="RuleBase" id="RU003693"/>
    </source>
</evidence>
<sequence>MTRFDPLFRQAVDALQAQDRRRILRPLTATGVARFERPDGSCLLDFSSNDYLGLSQHPLLKERAADWALGYGAGSGASRLVTGTRLLHEQVEGRVARLKKTGAALLFASGWQANASLVPSLARLSSEQMGAAPLIFADRLNHASLHQGCAAAGVRQIRFRHNDLEHLGTLLKARDNEPGLKLILTESVFSMDGDRADVPGLAALADRYGAFLCLDEAHATGVLGLHGAGLASEAPDGVHLVMGTFSKALGGMGAYIAGSRLLCEWLINSASGFIYSTALPPAMLGAADAALELLPDLEAERARVARHGAVLRQRLHDAGLETGASSTQIVPVMLGEAATALAVAAKLEADGMLVAAIRPPTVPKGESRLRITLSAAHTDEDVMHLADAVIHLCDTI</sequence>
<dbReference type="InterPro" id="IPR050087">
    <property type="entry name" value="AON_synthase_class-II"/>
</dbReference>
<organism evidence="14 15">
    <name type="scientific">Acetobacter aceti</name>
    <dbReference type="NCBI Taxonomy" id="435"/>
    <lineage>
        <taxon>Bacteria</taxon>
        <taxon>Pseudomonadati</taxon>
        <taxon>Pseudomonadota</taxon>
        <taxon>Alphaproteobacteria</taxon>
        <taxon>Acetobacterales</taxon>
        <taxon>Acetobacteraceae</taxon>
        <taxon>Acetobacter</taxon>
        <taxon>Acetobacter subgen. Acetobacter</taxon>
    </lineage>
</organism>
<evidence type="ECO:0000256" key="3">
    <source>
        <dbReference type="ARBA" id="ARBA00010008"/>
    </source>
</evidence>
<evidence type="ECO:0000256" key="8">
    <source>
        <dbReference type="ARBA" id="ARBA00022898"/>
    </source>
</evidence>
<reference evidence="14 15" key="1">
    <citation type="submission" date="2016-03" db="EMBL/GenBank/DDBJ databases">
        <title>Acetic acid bacteria sequencing.</title>
        <authorList>
            <person name="Brandt J."/>
            <person name="Jakob F."/>
            <person name="Vogel R.F."/>
        </authorList>
    </citation>
    <scope>NUCLEOTIDE SEQUENCE [LARGE SCALE GENOMIC DNA]</scope>
    <source>
        <strain evidence="14 15">TMW2.1153</strain>
    </source>
</reference>
<evidence type="ECO:0000256" key="6">
    <source>
        <dbReference type="ARBA" id="ARBA00022679"/>
    </source>
</evidence>
<protein>
    <recommendedName>
        <fullName evidence="5">8-amino-7-oxononanoate synthase</fullName>
        <ecNumber evidence="5">2.3.1.47</ecNumber>
    </recommendedName>
    <alternativeName>
        <fullName evidence="9">7-keto-8-amino-pelargonic acid synthase</fullName>
    </alternativeName>
    <alternativeName>
        <fullName evidence="10">8-amino-7-ketopelargonate synthase</fullName>
    </alternativeName>
</protein>
<comment type="subunit">
    <text evidence="4">Homodimer.</text>
</comment>
<dbReference type="PROSITE" id="PS00599">
    <property type="entry name" value="AA_TRANSFER_CLASS_2"/>
    <property type="match status" value="1"/>
</dbReference>
<dbReference type="AlphaFoldDB" id="A0A1U9KIH8"/>
<dbReference type="InterPro" id="IPR015421">
    <property type="entry name" value="PyrdxlP-dep_Trfase_major"/>
</dbReference>
<dbReference type="eggNOG" id="COG0156">
    <property type="taxonomic scope" value="Bacteria"/>
</dbReference>
<dbReference type="STRING" id="435.A0U92_13180"/>
<dbReference type="EC" id="2.3.1.47" evidence="5"/>
<dbReference type="Pfam" id="PF00155">
    <property type="entry name" value="Aminotran_1_2"/>
    <property type="match status" value="1"/>
</dbReference>
<evidence type="ECO:0000259" key="13">
    <source>
        <dbReference type="Pfam" id="PF00155"/>
    </source>
</evidence>
<evidence type="ECO:0000256" key="5">
    <source>
        <dbReference type="ARBA" id="ARBA00013187"/>
    </source>
</evidence>
<evidence type="ECO:0000256" key="10">
    <source>
        <dbReference type="ARBA" id="ARBA00033381"/>
    </source>
</evidence>
<comment type="pathway">
    <text evidence="2">Cofactor biosynthesis; biotin biosynthesis.</text>
</comment>
<dbReference type="PANTHER" id="PTHR13693:SF100">
    <property type="entry name" value="8-AMINO-7-OXONONANOATE SYNTHASE"/>
    <property type="match status" value="1"/>
</dbReference>
<keyword evidence="15" id="KW-1185">Reference proteome</keyword>
<dbReference type="InterPro" id="IPR001917">
    <property type="entry name" value="Aminotrans_II_pyridoxalP_BS"/>
</dbReference>
<dbReference type="KEGG" id="aace:A0U92_13180"/>
<evidence type="ECO:0000256" key="9">
    <source>
        <dbReference type="ARBA" id="ARBA00032610"/>
    </source>
</evidence>
<dbReference type="InterPro" id="IPR015422">
    <property type="entry name" value="PyrdxlP-dep_Trfase_small"/>
</dbReference>
<evidence type="ECO:0000256" key="7">
    <source>
        <dbReference type="ARBA" id="ARBA00022756"/>
    </source>
</evidence>